<feature type="transmembrane region" description="Helical" evidence="1">
    <location>
        <begin position="86"/>
        <end position="106"/>
    </location>
</feature>
<dbReference type="EMBL" id="JAUSTT010000019">
    <property type="protein sequence ID" value="MDQ0177160.1"/>
    <property type="molecule type" value="Genomic_DNA"/>
</dbReference>
<feature type="transmembrane region" description="Helical" evidence="1">
    <location>
        <begin position="34"/>
        <end position="53"/>
    </location>
</feature>
<keyword evidence="1" id="KW-1133">Transmembrane helix</keyword>
<evidence type="ECO:0000313" key="2">
    <source>
        <dbReference type="EMBL" id="MDQ0177160.1"/>
    </source>
</evidence>
<comment type="caution">
    <text evidence="2">The sequence shown here is derived from an EMBL/GenBank/DDBJ whole genome shotgun (WGS) entry which is preliminary data.</text>
</comment>
<feature type="transmembrane region" description="Helical" evidence="1">
    <location>
        <begin position="159"/>
        <end position="179"/>
    </location>
</feature>
<organism evidence="2 3">
    <name type="scientific">Bacillus chungangensis</name>
    <dbReference type="NCBI Taxonomy" id="587633"/>
    <lineage>
        <taxon>Bacteria</taxon>
        <taxon>Bacillati</taxon>
        <taxon>Bacillota</taxon>
        <taxon>Bacilli</taxon>
        <taxon>Bacillales</taxon>
        <taxon>Bacillaceae</taxon>
        <taxon>Bacillus</taxon>
    </lineage>
</organism>
<proteinExistence type="predicted"/>
<protein>
    <recommendedName>
        <fullName evidence="4">Yip1 domain-containing protein</fullName>
    </recommendedName>
</protein>
<name>A0ABT9WV41_9BACI</name>
<reference evidence="2 3" key="1">
    <citation type="submission" date="2023-07" db="EMBL/GenBank/DDBJ databases">
        <title>Genomic Encyclopedia of Type Strains, Phase IV (KMG-IV): sequencing the most valuable type-strain genomes for metagenomic binning, comparative biology and taxonomic classification.</title>
        <authorList>
            <person name="Goeker M."/>
        </authorList>
    </citation>
    <scope>NUCLEOTIDE SEQUENCE [LARGE SCALE GENOMIC DNA]</scope>
    <source>
        <strain evidence="2 3">DSM 23837</strain>
    </source>
</reference>
<dbReference type="Proteomes" id="UP001223586">
    <property type="component" value="Unassembled WGS sequence"/>
</dbReference>
<keyword evidence="1" id="KW-0472">Membrane</keyword>
<dbReference type="RefSeq" id="WP_307230918.1">
    <property type="nucleotide sequence ID" value="NZ_JAUSTT010000019.1"/>
</dbReference>
<gene>
    <name evidence="2" type="ORF">J2S08_003039</name>
</gene>
<sequence length="220" mass="24771">MIYEFNFWKALVHPATSFYQVSKTEKIYRLRSRIIVLFLCSFIIFMAAGFFGIGGESLSKDLTVLQPHEFEIRKALFALGKGFSGLGYAAILTFFTALLFWVFTGIDYKKLLVFQSLVLGIHLIEIAVNGLLLLTAGLPWYSSPFSLGVLLQSMNAKNFFIYLFGSISLFKGWAIYLQYKGLRACIEKSRAAILGIVIGVNLAYWIITAVLAYIDFHAIL</sequence>
<evidence type="ECO:0008006" key="4">
    <source>
        <dbReference type="Google" id="ProtNLM"/>
    </source>
</evidence>
<keyword evidence="1" id="KW-0812">Transmembrane</keyword>
<accession>A0ABT9WV41</accession>
<feature type="transmembrane region" description="Helical" evidence="1">
    <location>
        <begin position="118"/>
        <end position="139"/>
    </location>
</feature>
<feature type="transmembrane region" description="Helical" evidence="1">
    <location>
        <begin position="191"/>
        <end position="214"/>
    </location>
</feature>
<evidence type="ECO:0000256" key="1">
    <source>
        <dbReference type="SAM" id="Phobius"/>
    </source>
</evidence>
<keyword evidence="3" id="KW-1185">Reference proteome</keyword>
<evidence type="ECO:0000313" key="3">
    <source>
        <dbReference type="Proteomes" id="UP001223586"/>
    </source>
</evidence>